<feature type="transmembrane region" description="Helical" evidence="8">
    <location>
        <begin position="224"/>
        <end position="243"/>
    </location>
</feature>
<evidence type="ECO:0000256" key="7">
    <source>
        <dbReference type="ARBA" id="ARBA00023136"/>
    </source>
</evidence>
<feature type="transmembrane region" description="Helical" evidence="8">
    <location>
        <begin position="118"/>
        <end position="145"/>
    </location>
</feature>
<comment type="subcellular location">
    <subcellularLocation>
        <location evidence="1">Cell membrane</location>
        <topology evidence="1">Multi-pass membrane protein</topology>
    </subcellularLocation>
</comment>
<dbReference type="FunFam" id="1.10.3470.10:FF:000001">
    <property type="entry name" value="Vitamin B12 ABC transporter permease BtuC"/>
    <property type="match status" value="1"/>
</dbReference>
<name>A0AB74UEL5_9GAMM</name>
<feature type="transmembrane region" description="Helical" evidence="8">
    <location>
        <begin position="273"/>
        <end position="297"/>
    </location>
</feature>
<evidence type="ECO:0000256" key="5">
    <source>
        <dbReference type="ARBA" id="ARBA00022692"/>
    </source>
</evidence>
<keyword evidence="5 8" id="KW-0812">Transmembrane</keyword>
<organism evidence="9">
    <name type="scientific">Salinicola endophyticus</name>
    <dbReference type="NCBI Taxonomy" id="1949083"/>
    <lineage>
        <taxon>Bacteria</taxon>
        <taxon>Pseudomonadati</taxon>
        <taxon>Pseudomonadota</taxon>
        <taxon>Gammaproteobacteria</taxon>
        <taxon>Oceanospirillales</taxon>
        <taxon>Halomonadaceae</taxon>
        <taxon>Salinicola</taxon>
    </lineage>
</organism>
<dbReference type="GO" id="GO:0033214">
    <property type="term" value="P:siderophore-iron import into cell"/>
    <property type="evidence" value="ECO:0007669"/>
    <property type="project" value="TreeGrafter"/>
</dbReference>
<feature type="transmembrane region" description="Helical" evidence="8">
    <location>
        <begin position="312"/>
        <end position="332"/>
    </location>
</feature>
<evidence type="ECO:0000256" key="2">
    <source>
        <dbReference type="ARBA" id="ARBA00007935"/>
    </source>
</evidence>
<evidence type="ECO:0000313" key="9">
    <source>
        <dbReference type="EMBL" id="XCJ79849.1"/>
    </source>
</evidence>
<keyword evidence="3" id="KW-0813">Transport</keyword>
<dbReference type="PANTHER" id="PTHR30472">
    <property type="entry name" value="FERRIC ENTEROBACTIN TRANSPORT SYSTEM PERMEASE PROTEIN"/>
    <property type="match status" value="1"/>
</dbReference>
<feature type="transmembrane region" description="Helical" evidence="8">
    <location>
        <begin position="151"/>
        <end position="171"/>
    </location>
</feature>
<keyword evidence="7 8" id="KW-0472">Membrane</keyword>
<proteinExistence type="inferred from homology"/>
<evidence type="ECO:0000256" key="1">
    <source>
        <dbReference type="ARBA" id="ARBA00004651"/>
    </source>
</evidence>
<accession>A0AB74UEL5</accession>
<feature type="transmembrane region" description="Helical" evidence="8">
    <location>
        <begin position="183"/>
        <end position="204"/>
    </location>
</feature>
<feature type="transmembrane region" description="Helical" evidence="8">
    <location>
        <begin position="339"/>
        <end position="360"/>
    </location>
</feature>
<dbReference type="InterPro" id="IPR037294">
    <property type="entry name" value="ABC_BtuC-like"/>
</dbReference>
<dbReference type="GO" id="GO:0022857">
    <property type="term" value="F:transmembrane transporter activity"/>
    <property type="evidence" value="ECO:0007669"/>
    <property type="project" value="InterPro"/>
</dbReference>
<dbReference type="AlphaFoldDB" id="A0AB74UEL5"/>
<dbReference type="GO" id="GO:0005886">
    <property type="term" value="C:plasma membrane"/>
    <property type="evidence" value="ECO:0007669"/>
    <property type="project" value="UniProtKB-SubCell"/>
</dbReference>
<gene>
    <name evidence="9" type="ORF">ABV408_01330</name>
</gene>
<dbReference type="PANTHER" id="PTHR30472:SF25">
    <property type="entry name" value="ABC TRANSPORTER PERMEASE PROTEIN MJ0876-RELATED"/>
    <property type="match status" value="1"/>
</dbReference>
<reference evidence="9" key="1">
    <citation type="submission" date="2024-06" db="EMBL/GenBank/DDBJ databases">
        <title>Complete genome of Salinicola endophyticus HNIBRBA4755.</title>
        <authorList>
            <person name="Shin S.Y."/>
            <person name="Kang H."/>
            <person name="Song J."/>
        </authorList>
    </citation>
    <scope>NUCLEOTIDE SEQUENCE</scope>
    <source>
        <strain evidence="9">HNIBRBA4755</strain>
    </source>
</reference>
<dbReference type="RefSeq" id="WP_353980755.1">
    <property type="nucleotide sequence ID" value="NZ_CP159578.1"/>
</dbReference>
<evidence type="ECO:0000256" key="6">
    <source>
        <dbReference type="ARBA" id="ARBA00022989"/>
    </source>
</evidence>
<keyword evidence="4" id="KW-1003">Cell membrane</keyword>
<evidence type="ECO:0000256" key="8">
    <source>
        <dbReference type="SAM" id="Phobius"/>
    </source>
</evidence>
<dbReference type="Gene3D" id="1.10.3470.10">
    <property type="entry name" value="ABC transporter involved in vitamin B12 uptake, BtuC"/>
    <property type="match status" value="1"/>
</dbReference>
<protein>
    <submittedName>
        <fullName evidence="9">Iron ABC transporter permease</fullName>
    </submittedName>
</protein>
<evidence type="ECO:0000256" key="3">
    <source>
        <dbReference type="ARBA" id="ARBA00022448"/>
    </source>
</evidence>
<dbReference type="SUPFAM" id="SSF81345">
    <property type="entry name" value="ABC transporter involved in vitamin B12 uptake, BtuC"/>
    <property type="match status" value="1"/>
</dbReference>
<feature type="transmembrane region" description="Helical" evidence="8">
    <location>
        <begin position="84"/>
        <end position="106"/>
    </location>
</feature>
<keyword evidence="6 8" id="KW-1133">Transmembrane helix</keyword>
<dbReference type="EMBL" id="CP159578">
    <property type="protein sequence ID" value="XCJ79849.1"/>
    <property type="molecule type" value="Genomic_DNA"/>
</dbReference>
<feature type="transmembrane region" description="Helical" evidence="8">
    <location>
        <begin position="38"/>
        <end position="64"/>
    </location>
</feature>
<dbReference type="Pfam" id="PF01032">
    <property type="entry name" value="FecCD"/>
    <property type="match status" value="1"/>
</dbReference>
<comment type="similarity">
    <text evidence="2">Belongs to the binding-protein-dependent transport system permease family. FecCD subfamily.</text>
</comment>
<evidence type="ECO:0000256" key="4">
    <source>
        <dbReference type="ARBA" id="ARBA00022475"/>
    </source>
</evidence>
<dbReference type="CDD" id="cd06550">
    <property type="entry name" value="TM_ABC_iron-siderophores_like"/>
    <property type="match status" value="1"/>
</dbReference>
<dbReference type="InterPro" id="IPR000522">
    <property type="entry name" value="ABC_transptr_permease_BtuC"/>
</dbReference>
<sequence length="367" mass="38614">MTTESSRVAAAPSRAAAFTPAAAEDANLYRRLVLRRQLILAALTLALFASLCVDLALGPARFGLDQVIAALFTPGSVEDSLRVILWQIRMPVALMALVVGASLSIAGAQMQTILSNPLASPFTLGISAGASFGAALALAFGVTLVPALVDYAIPLNAFIMAMLTALAIHFLSMRRGVTIETIVLLGIAMVFIFNSLMALIQFFASQQAVSAVVFWTMGSLTKATWPKLGIAFAVLAVVVPLLARHGWALTAMRLGDAKAESLGVKPRALRLEVLIMVSLLAAIAVSFVGTIGFVGLVGPHIARLLLGEDQRFFLPGSALCGALMLSVGSVLSKVIIPGTIIPIGIITSLVGIPFFLFLILNHKKNAW</sequence>